<dbReference type="GO" id="GO:0016887">
    <property type="term" value="F:ATP hydrolysis activity"/>
    <property type="evidence" value="ECO:0007669"/>
    <property type="project" value="InterPro"/>
</dbReference>
<evidence type="ECO:0000313" key="7">
    <source>
        <dbReference type="EMBL" id="MBB6082300.1"/>
    </source>
</evidence>
<dbReference type="PROSITE" id="PS00211">
    <property type="entry name" value="ABC_TRANSPORTER_1"/>
    <property type="match status" value="1"/>
</dbReference>
<evidence type="ECO:0000313" key="8">
    <source>
        <dbReference type="Proteomes" id="UP000541136"/>
    </source>
</evidence>
<name>A0A7W9TKD0_CASDE</name>
<gene>
    <name evidence="7" type="ORF">HNR28_000320</name>
</gene>
<dbReference type="EMBL" id="JACHIB010000002">
    <property type="protein sequence ID" value="MBB6082300.1"/>
    <property type="molecule type" value="Genomic_DNA"/>
</dbReference>
<dbReference type="GO" id="GO:0005524">
    <property type="term" value="F:ATP binding"/>
    <property type="evidence" value="ECO:0007669"/>
    <property type="project" value="UniProtKB-KW"/>
</dbReference>
<evidence type="ECO:0000256" key="2">
    <source>
        <dbReference type="ARBA" id="ARBA00022448"/>
    </source>
</evidence>
<dbReference type="SMART" id="SM00382">
    <property type="entry name" value="AAA"/>
    <property type="match status" value="1"/>
</dbReference>
<protein>
    <submittedName>
        <fullName evidence="7">NitT/TauT family transport system ATP-binding protein</fullName>
    </submittedName>
</protein>
<dbReference type="Proteomes" id="UP000541136">
    <property type="component" value="Unassembled WGS sequence"/>
</dbReference>
<evidence type="ECO:0000256" key="1">
    <source>
        <dbReference type="ARBA" id="ARBA00005417"/>
    </source>
</evidence>
<comment type="similarity">
    <text evidence="1">Belongs to the ABC transporter superfamily.</text>
</comment>
<dbReference type="AlphaFoldDB" id="A0A7W9TKD0"/>
<sequence length="282" mass="30201">MSLATALSGPAAAPASAPAAAAGVLGAERVALGYARPGAGPHRILQDFSLELQAGEIVALLGPSGVGKSSLLRVLAGLQRPMAGQVRLRGRPLAGPAPDVGFVFQDPCLLPWLTLEENVAFGLDFRHQPRLDETLRRQRVQQAIAEVGLTQARTRYPDELSGGMAQRAALARSLARAPEILLLDEPFSALDEVTRGEMQTLLLEISARHHAAAILVTHDIDEALLLADRILLLGGQPGRLIGQWRPDRPHPRDETDPRLTALRVEILQALRAARPPKPNLAS</sequence>
<organism evidence="7 8">
    <name type="scientific">Castellaniella defragrans</name>
    <name type="common">Alcaligenes defragrans</name>
    <dbReference type="NCBI Taxonomy" id="75697"/>
    <lineage>
        <taxon>Bacteria</taxon>
        <taxon>Pseudomonadati</taxon>
        <taxon>Pseudomonadota</taxon>
        <taxon>Betaproteobacteria</taxon>
        <taxon>Burkholderiales</taxon>
        <taxon>Alcaligenaceae</taxon>
        <taxon>Castellaniella</taxon>
    </lineage>
</organism>
<dbReference type="Pfam" id="PF00005">
    <property type="entry name" value="ABC_tran"/>
    <property type="match status" value="1"/>
</dbReference>
<dbReference type="RefSeq" id="WP_151024762.1">
    <property type="nucleotide sequence ID" value="NZ_JACHIB010000002.1"/>
</dbReference>
<dbReference type="InterPro" id="IPR017871">
    <property type="entry name" value="ABC_transporter-like_CS"/>
</dbReference>
<proteinExistence type="inferred from homology"/>
<evidence type="ECO:0000256" key="4">
    <source>
        <dbReference type="ARBA" id="ARBA00022741"/>
    </source>
</evidence>
<dbReference type="SUPFAM" id="SSF52540">
    <property type="entry name" value="P-loop containing nucleoside triphosphate hydrolases"/>
    <property type="match status" value="1"/>
</dbReference>
<keyword evidence="4" id="KW-0547">Nucleotide-binding</keyword>
<dbReference type="InterPro" id="IPR027417">
    <property type="entry name" value="P-loop_NTPase"/>
</dbReference>
<dbReference type="PANTHER" id="PTHR42788">
    <property type="entry name" value="TAURINE IMPORT ATP-BINDING PROTEIN-RELATED"/>
    <property type="match status" value="1"/>
</dbReference>
<keyword evidence="3" id="KW-1003">Cell membrane</keyword>
<reference evidence="7 8" key="1">
    <citation type="submission" date="2020-08" db="EMBL/GenBank/DDBJ databases">
        <title>Genomic Encyclopedia of Type Strains, Phase IV (KMG-IV): sequencing the most valuable type-strain genomes for metagenomic binning, comparative biology and taxonomic classification.</title>
        <authorList>
            <person name="Goeker M."/>
        </authorList>
    </citation>
    <scope>NUCLEOTIDE SEQUENCE [LARGE SCALE GENOMIC DNA]</scope>
    <source>
        <strain evidence="7 8">DSM 12141</strain>
    </source>
</reference>
<dbReference type="Gene3D" id="3.40.50.300">
    <property type="entry name" value="P-loop containing nucleotide triphosphate hydrolases"/>
    <property type="match status" value="1"/>
</dbReference>
<keyword evidence="2" id="KW-0813">Transport</keyword>
<evidence type="ECO:0000256" key="3">
    <source>
        <dbReference type="ARBA" id="ARBA00022475"/>
    </source>
</evidence>
<comment type="caution">
    <text evidence="7">The sequence shown here is derived from an EMBL/GenBank/DDBJ whole genome shotgun (WGS) entry which is preliminary data.</text>
</comment>
<dbReference type="InterPro" id="IPR050166">
    <property type="entry name" value="ABC_transporter_ATP-bind"/>
</dbReference>
<evidence type="ECO:0000256" key="5">
    <source>
        <dbReference type="ARBA" id="ARBA00022840"/>
    </source>
</evidence>
<feature type="domain" description="ABC transporter" evidence="6">
    <location>
        <begin position="25"/>
        <end position="260"/>
    </location>
</feature>
<dbReference type="PROSITE" id="PS50893">
    <property type="entry name" value="ABC_TRANSPORTER_2"/>
    <property type="match status" value="1"/>
</dbReference>
<accession>A0A7W9TKD0</accession>
<keyword evidence="3" id="KW-0472">Membrane</keyword>
<keyword evidence="5 7" id="KW-0067">ATP-binding</keyword>
<evidence type="ECO:0000259" key="6">
    <source>
        <dbReference type="PROSITE" id="PS50893"/>
    </source>
</evidence>
<dbReference type="InterPro" id="IPR003439">
    <property type="entry name" value="ABC_transporter-like_ATP-bd"/>
</dbReference>
<dbReference type="PANTHER" id="PTHR42788:SF19">
    <property type="entry name" value="ALIPHATIC SULFONATES IMPORT ATP-BINDING PROTEIN SSUB 2"/>
    <property type="match status" value="1"/>
</dbReference>
<dbReference type="InterPro" id="IPR003593">
    <property type="entry name" value="AAA+_ATPase"/>
</dbReference>